<organism evidence="1 2">
    <name type="scientific">Ditylenchus dipsaci</name>
    <dbReference type="NCBI Taxonomy" id="166011"/>
    <lineage>
        <taxon>Eukaryota</taxon>
        <taxon>Metazoa</taxon>
        <taxon>Ecdysozoa</taxon>
        <taxon>Nematoda</taxon>
        <taxon>Chromadorea</taxon>
        <taxon>Rhabditida</taxon>
        <taxon>Tylenchina</taxon>
        <taxon>Tylenchomorpha</taxon>
        <taxon>Sphaerularioidea</taxon>
        <taxon>Anguinidae</taxon>
        <taxon>Anguininae</taxon>
        <taxon>Ditylenchus</taxon>
    </lineage>
</organism>
<protein>
    <submittedName>
        <fullName evidence="2">Uncharacterized protein</fullName>
    </submittedName>
</protein>
<dbReference type="AlphaFoldDB" id="A0A915D9N4"/>
<sequence length="204" mass="22260">MNFKLIVTQNLSSFTEIIANGHTNCPAVGSPEYSLIPFDRNLSASLYTTLTSISIVPADGGPAIASFPLSDTTFYFFDATLIPPYACEQCHTPIASTNFTLINEIVELLNGTYRDPFVVPCQSDYERPNIVLSFESLDGRQGEWVIPLSIGPALGHDLMLMVQSVNLPSAVQTVITGTQMTSMLAIIVRPAIWLIAHLVWLAPL</sequence>
<reference evidence="2" key="1">
    <citation type="submission" date="2022-11" db="UniProtKB">
        <authorList>
            <consortium name="WormBaseParasite"/>
        </authorList>
    </citation>
    <scope>IDENTIFICATION</scope>
</reference>
<keyword evidence="1" id="KW-1185">Reference proteome</keyword>
<proteinExistence type="predicted"/>
<accession>A0A915D9N4</accession>
<dbReference type="WBParaSite" id="jg17026">
    <property type="protein sequence ID" value="jg17026"/>
    <property type="gene ID" value="jg17026"/>
</dbReference>
<dbReference type="Proteomes" id="UP000887574">
    <property type="component" value="Unplaced"/>
</dbReference>
<name>A0A915D9N4_9BILA</name>
<evidence type="ECO:0000313" key="2">
    <source>
        <dbReference type="WBParaSite" id="jg17026"/>
    </source>
</evidence>
<evidence type="ECO:0000313" key="1">
    <source>
        <dbReference type="Proteomes" id="UP000887574"/>
    </source>
</evidence>